<name>C4XUJ6_SOLM1</name>
<sequence length="349" mass="37534">MPWSQIKPDMDEPDYGRDNGLDGRRVTYAAATREALAQALSLDERVFVMGQGVDDPSGMFGASRGLHLEFGNERVFDTPLAETALTGVAVGAALAGMRPVYMHNRPDFLFLALDQLANHAAKWRFMFGGAAPSVPLVIWACIGRGWGSAAQHSQALQGIFQHIPGLKLVMPSTCHDAKGLMLAAIKDDNPVVIIDHRFNFKNKGIVPEDPYLVPLGKGIVRRPGRDVTVAAFSHLVADAYMAAEELAREDGIEVEVIDPRSIRPLDEELILGSLARTGRLVVADTGWKTGGVTAEVAALAAEKGFASLKAPVARVASPDLPTPAGYTLEAAYYVGKDQIKDAVRRVARA</sequence>
<evidence type="ECO:0000313" key="6">
    <source>
        <dbReference type="Proteomes" id="UP000009071"/>
    </source>
</evidence>
<protein>
    <submittedName>
        <fullName evidence="5">Thiamine pyrophosphate-dependent dehydrogenases E1 component beta subunit</fullName>
    </submittedName>
</protein>
<dbReference type="Pfam" id="PF02779">
    <property type="entry name" value="Transket_pyr"/>
    <property type="match status" value="1"/>
</dbReference>
<proteinExistence type="predicted"/>
<accession>C4XUJ6</accession>
<dbReference type="AlphaFoldDB" id="C4XUJ6"/>
<keyword evidence="2" id="KW-0560">Oxidoreductase</keyword>
<dbReference type="SUPFAM" id="SSF52922">
    <property type="entry name" value="TK C-terminal domain-like"/>
    <property type="match status" value="1"/>
</dbReference>
<evidence type="ECO:0000259" key="4">
    <source>
        <dbReference type="SMART" id="SM00861"/>
    </source>
</evidence>
<keyword evidence="6" id="KW-1185">Reference proteome</keyword>
<keyword evidence="3" id="KW-0786">Thiamine pyrophosphate</keyword>
<evidence type="ECO:0000256" key="1">
    <source>
        <dbReference type="ARBA" id="ARBA00001964"/>
    </source>
</evidence>
<keyword evidence="5" id="KW-0614">Plasmid</keyword>
<dbReference type="CDD" id="cd07036">
    <property type="entry name" value="TPP_PYR_E1-PDHc-beta_like"/>
    <property type="match status" value="1"/>
</dbReference>
<dbReference type="PANTHER" id="PTHR43257">
    <property type="entry name" value="PYRUVATE DEHYDROGENASE E1 COMPONENT BETA SUBUNIT"/>
    <property type="match status" value="1"/>
</dbReference>
<dbReference type="Gene3D" id="3.40.50.970">
    <property type="match status" value="1"/>
</dbReference>
<dbReference type="RefSeq" id="WP_012750632.1">
    <property type="nucleotide sequence ID" value="NC_012797.1"/>
</dbReference>
<dbReference type="Gene3D" id="3.40.50.920">
    <property type="match status" value="1"/>
</dbReference>
<gene>
    <name evidence="5" type="ordered locus">DMR_p1_00310</name>
</gene>
<dbReference type="InterPro" id="IPR009014">
    <property type="entry name" value="Transketo_C/PFOR_II"/>
</dbReference>
<reference evidence="5 6" key="1">
    <citation type="journal article" date="2009" name="Genome Res.">
        <title>Whole genome sequence of Desulfovibrio magneticus strain RS-1 revealed common gene clusters in magnetotactic bacteria.</title>
        <authorList>
            <person name="Nakazawa H."/>
            <person name="Arakaki A."/>
            <person name="Narita-Yamada S."/>
            <person name="Yashiro I."/>
            <person name="Jinno K."/>
            <person name="Aoki N."/>
            <person name="Tsuruyama A."/>
            <person name="Okamura Y."/>
            <person name="Tanikawa S."/>
            <person name="Fujita N."/>
            <person name="Takeyama H."/>
            <person name="Matsunaga T."/>
        </authorList>
    </citation>
    <scope>NUCLEOTIDE SEQUENCE [LARGE SCALE GENOMIC DNA]</scope>
    <source>
        <strain evidence="6">ATCC 700980 / DSM 13731 / RS-1</strain>
    </source>
</reference>
<dbReference type="SMART" id="SM00861">
    <property type="entry name" value="Transket_pyr"/>
    <property type="match status" value="1"/>
</dbReference>
<dbReference type="GO" id="GO:0016491">
    <property type="term" value="F:oxidoreductase activity"/>
    <property type="evidence" value="ECO:0007669"/>
    <property type="project" value="UniProtKB-KW"/>
</dbReference>
<dbReference type="SUPFAM" id="SSF52518">
    <property type="entry name" value="Thiamin diphosphate-binding fold (THDP-binding)"/>
    <property type="match status" value="1"/>
</dbReference>
<evidence type="ECO:0000256" key="3">
    <source>
        <dbReference type="ARBA" id="ARBA00023052"/>
    </source>
</evidence>
<dbReference type="Pfam" id="PF02780">
    <property type="entry name" value="Transketolase_C"/>
    <property type="match status" value="1"/>
</dbReference>
<dbReference type="FunFam" id="3.40.50.920:FF:000001">
    <property type="entry name" value="Pyruvate dehydrogenase E1 beta subunit"/>
    <property type="match status" value="1"/>
</dbReference>
<dbReference type="KEGG" id="dma:DMR_p1_00310"/>
<evidence type="ECO:0000256" key="2">
    <source>
        <dbReference type="ARBA" id="ARBA00023002"/>
    </source>
</evidence>
<dbReference type="Proteomes" id="UP000009071">
    <property type="component" value="Plasmid pDMC1"/>
</dbReference>
<dbReference type="InterPro" id="IPR005475">
    <property type="entry name" value="Transketolase-like_Pyr-bd"/>
</dbReference>
<comment type="cofactor">
    <cofactor evidence="1">
        <name>thiamine diphosphate</name>
        <dbReference type="ChEBI" id="CHEBI:58937"/>
    </cofactor>
</comment>
<dbReference type="HOGENOM" id="CLU_012907_1_0_7"/>
<evidence type="ECO:0000313" key="5">
    <source>
        <dbReference type="EMBL" id="BAH73447.1"/>
    </source>
</evidence>
<dbReference type="InterPro" id="IPR033248">
    <property type="entry name" value="Transketolase_C"/>
</dbReference>
<organism evidence="5 6">
    <name type="scientific">Solidesulfovibrio magneticus (strain ATCC 700980 / DSM 13731 / RS-1)</name>
    <name type="common">Desulfovibrio magneticus</name>
    <dbReference type="NCBI Taxonomy" id="573370"/>
    <lineage>
        <taxon>Bacteria</taxon>
        <taxon>Pseudomonadati</taxon>
        <taxon>Thermodesulfobacteriota</taxon>
        <taxon>Desulfovibrionia</taxon>
        <taxon>Desulfovibrionales</taxon>
        <taxon>Desulfovibrionaceae</taxon>
        <taxon>Solidesulfovibrio</taxon>
    </lineage>
</organism>
<geneLocation type="plasmid" evidence="5 6">
    <name>pDMC1</name>
</geneLocation>
<feature type="domain" description="Transketolase-like pyrimidine-binding" evidence="4">
    <location>
        <begin position="26"/>
        <end position="202"/>
    </location>
</feature>
<dbReference type="OrthoDB" id="9780894at2"/>
<dbReference type="InterPro" id="IPR029061">
    <property type="entry name" value="THDP-binding"/>
</dbReference>
<dbReference type="eggNOG" id="COG0022">
    <property type="taxonomic scope" value="Bacteria"/>
</dbReference>
<dbReference type="EMBL" id="AP010905">
    <property type="protein sequence ID" value="BAH73447.1"/>
    <property type="molecule type" value="Genomic_DNA"/>
</dbReference>
<dbReference type="PANTHER" id="PTHR43257:SF2">
    <property type="entry name" value="PYRUVATE DEHYDROGENASE E1 COMPONENT SUBUNIT BETA"/>
    <property type="match status" value="1"/>
</dbReference>